<name>A0AA48RFR9_9ZZZZ</name>
<sequence>MTVSLALVPSAKSEEKTTIRSTAARRVLALANKGRYSKPELTTFPIDGMKISGPVTMAGNSTIPR</sequence>
<accession>A0AA48RFR9</accession>
<proteinExistence type="predicted"/>
<evidence type="ECO:0000313" key="1">
    <source>
        <dbReference type="EMBL" id="CAJ0889030.1"/>
    </source>
</evidence>
<protein>
    <submittedName>
        <fullName evidence="1">Uncharacterized protein</fullName>
    </submittedName>
</protein>
<dbReference type="EMBL" id="OY288114">
    <property type="protein sequence ID" value="CAJ0889030.1"/>
    <property type="molecule type" value="Genomic_DNA"/>
</dbReference>
<gene>
    <name evidence="1" type="ORF">AMST5_03927</name>
</gene>
<organism evidence="1">
    <name type="scientific">freshwater sediment metagenome</name>
    <dbReference type="NCBI Taxonomy" id="556182"/>
    <lineage>
        <taxon>unclassified sequences</taxon>
        <taxon>metagenomes</taxon>
        <taxon>ecological metagenomes</taxon>
    </lineage>
</organism>
<reference evidence="1" key="1">
    <citation type="submission" date="2023-07" db="EMBL/GenBank/DDBJ databases">
        <authorList>
            <person name="Pelsma A.J. K."/>
        </authorList>
    </citation>
    <scope>NUCLEOTIDE SEQUENCE</scope>
</reference>
<dbReference type="AlphaFoldDB" id="A0AA48RFR9"/>